<dbReference type="STRING" id="134849.SAMN05443668_106185"/>
<reference evidence="2 3" key="1">
    <citation type="submission" date="2016-11" db="EMBL/GenBank/DDBJ databases">
        <authorList>
            <person name="Jaros S."/>
            <person name="Januszkiewicz K."/>
            <person name="Wedrychowicz H."/>
        </authorList>
    </citation>
    <scope>NUCLEOTIDE SEQUENCE [LARGE SCALE GENOMIC DNA]</scope>
    <source>
        <strain evidence="2 3">DSM 46144</strain>
    </source>
</reference>
<dbReference type="EMBL" id="FRCS01000006">
    <property type="protein sequence ID" value="SHN39039.1"/>
    <property type="molecule type" value="Genomic_DNA"/>
</dbReference>
<protein>
    <recommendedName>
        <fullName evidence="4">Peptidase inhibitor family I36</fullName>
    </recommendedName>
</protein>
<dbReference type="AlphaFoldDB" id="A0A1M7R2P8"/>
<feature type="signal peptide" evidence="1">
    <location>
        <begin position="1"/>
        <end position="29"/>
    </location>
</feature>
<evidence type="ECO:0000256" key="1">
    <source>
        <dbReference type="SAM" id="SignalP"/>
    </source>
</evidence>
<dbReference type="OrthoDB" id="9978939at2"/>
<name>A0A1M7R2P8_9ACTN</name>
<dbReference type="RefSeq" id="WP_073259498.1">
    <property type="nucleotide sequence ID" value="NZ_FRCS01000006.1"/>
</dbReference>
<dbReference type="Proteomes" id="UP000184440">
    <property type="component" value="Unassembled WGS sequence"/>
</dbReference>
<evidence type="ECO:0000313" key="2">
    <source>
        <dbReference type="EMBL" id="SHN39039.1"/>
    </source>
</evidence>
<organism evidence="2 3">
    <name type="scientific">Cryptosporangium aurantiacum</name>
    <dbReference type="NCBI Taxonomy" id="134849"/>
    <lineage>
        <taxon>Bacteria</taxon>
        <taxon>Bacillati</taxon>
        <taxon>Actinomycetota</taxon>
        <taxon>Actinomycetes</taxon>
        <taxon>Cryptosporangiales</taxon>
        <taxon>Cryptosporangiaceae</taxon>
        <taxon>Cryptosporangium</taxon>
    </lineage>
</organism>
<dbReference type="Gene3D" id="2.60.20.10">
    <property type="entry name" value="Crystallins"/>
    <property type="match status" value="1"/>
</dbReference>
<sequence>MSLRSRILTALALVAGLVGSSLLGSPASAARADCYNYPGTICLTENSSWGGQVWRQYPSQIVGCRSLAPDGFNNEATLAANLTSSSIGLYLYDNSNCTGASRYLASGSSANLAAASVNFNDKASSLRVVYF</sequence>
<evidence type="ECO:0008006" key="4">
    <source>
        <dbReference type="Google" id="ProtNLM"/>
    </source>
</evidence>
<proteinExistence type="predicted"/>
<gene>
    <name evidence="2" type="ORF">SAMN05443668_106185</name>
</gene>
<accession>A0A1M7R2P8</accession>
<keyword evidence="1" id="KW-0732">Signal</keyword>
<keyword evidence="3" id="KW-1185">Reference proteome</keyword>
<feature type="chain" id="PRO_5038346985" description="Peptidase inhibitor family I36" evidence="1">
    <location>
        <begin position="30"/>
        <end position="131"/>
    </location>
</feature>
<evidence type="ECO:0000313" key="3">
    <source>
        <dbReference type="Proteomes" id="UP000184440"/>
    </source>
</evidence>